<dbReference type="Proteomes" id="UP000480266">
    <property type="component" value="Unassembled WGS sequence"/>
</dbReference>
<dbReference type="InterPro" id="IPR029052">
    <property type="entry name" value="Metallo-depent_PP-like"/>
</dbReference>
<accession>A0A7C9RCL0</accession>
<keyword evidence="3" id="KW-1185">Reference proteome</keyword>
<dbReference type="SUPFAM" id="SSF56300">
    <property type="entry name" value="Metallo-dependent phosphatases"/>
    <property type="match status" value="1"/>
</dbReference>
<protein>
    <recommendedName>
        <fullName evidence="1">GTPase-associated adaptor domain-containing protein</fullName>
    </recommendedName>
</protein>
<proteinExistence type="predicted"/>
<sequence length="242" mass="27102">EMIVLIHHPLNWIKDKDDVATYLRSRARVVISGHEHDPKVHVEQVEANCDLMMLASGATVPFKSDDIYTFTYNVLEFDWDSNADALVVTIHPRAWNPVRTSFEADHKRLGGKDPKFVLSAPGFRSGTKSAANVESQEAFCEPSEIEPVVEVVAAIDGEGEPAVPPEIEGYRLVLLRFFRDLTEGERLRLLVELGAVPSGSDERMTQAAQRHLLDWLVREGKIGDVERLISDFINKREAKGDA</sequence>
<evidence type="ECO:0000313" key="3">
    <source>
        <dbReference type="Proteomes" id="UP000480266"/>
    </source>
</evidence>
<evidence type="ECO:0000259" key="1">
    <source>
        <dbReference type="Pfam" id="PF19976"/>
    </source>
</evidence>
<evidence type="ECO:0000313" key="2">
    <source>
        <dbReference type="EMBL" id="NGX93859.1"/>
    </source>
</evidence>
<dbReference type="AlphaFoldDB" id="A0A7C9RCL0"/>
<comment type="caution">
    <text evidence="2">The sequence shown here is derived from an EMBL/GenBank/DDBJ whole genome shotgun (WGS) entry which is preliminary data.</text>
</comment>
<name>A0A7C9RCL0_9BRAD</name>
<organism evidence="2 3">
    <name type="scientific">Candidatus Afipia apatlaquensis</name>
    <dbReference type="NCBI Taxonomy" id="2712852"/>
    <lineage>
        <taxon>Bacteria</taxon>
        <taxon>Pseudomonadati</taxon>
        <taxon>Pseudomonadota</taxon>
        <taxon>Alphaproteobacteria</taxon>
        <taxon>Hyphomicrobiales</taxon>
        <taxon>Nitrobacteraceae</taxon>
        <taxon>Afipia</taxon>
    </lineage>
</organism>
<feature type="non-terminal residue" evidence="2">
    <location>
        <position position="1"/>
    </location>
</feature>
<gene>
    <name evidence="2" type="ORF">G4V63_00985</name>
</gene>
<dbReference type="Pfam" id="PF19976">
    <property type="entry name" value="GAAD"/>
    <property type="match status" value="1"/>
</dbReference>
<feature type="domain" description="GTPase-associated adaptor" evidence="1">
    <location>
        <begin position="170"/>
        <end position="230"/>
    </location>
</feature>
<dbReference type="InterPro" id="IPR045533">
    <property type="entry name" value="GAAD"/>
</dbReference>
<dbReference type="EMBL" id="JAAMRR010000050">
    <property type="protein sequence ID" value="NGX93859.1"/>
    <property type="molecule type" value="Genomic_DNA"/>
</dbReference>
<reference evidence="2" key="1">
    <citation type="submission" date="2020-02" db="EMBL/GenBank/DDBJ databases">
        <title>Draft genome sequence of Candidatus Afipia apatlaquensis IBT-C3, a potential strain for decolorization of textile dyes.</title>
        <authorList>
            <person name="Sanchez-Reyes A."/>
            <person name="Breton-Deval L."/>
            <person name="Mangelson H."/>
            <person name="Sanchez-Flores A."/>
        </authorList>
    </citation>
    <scope>NUCLEOTIDE SEQUENCE [LARGE SCALE GENOMIC DNA]</scope>
    <source>
        <strain evidence="2">IBT-C3</strain>
    </source>
</reference>